<dbReference type="STRING" id="1477437.SAMN05444682_101636"/>
<dbReference type="AlphaFoldDB" id="A0A1I3DTX4"/>
<dbReference type="RefSeq" id="WP_090624086.1">
    <property type="nucleotide sequence ID" value="NZ_FOQO01000001.1"/>
</dbReference>
<evidence type="ECO:0000313" key="4">
    <source>
        <dbReference type="Proteomes" id="UP000198670"/>
    </source>
</evidence>
<keyword evidence="1" id="KW-0812">Transmembrane</keyword>
<dbReference type="Gene3D" id="2.70.70.10">
    <property type="entry name" value="Glucose Permease (Domain IIA)"/>
    <property type="match status" value="1"/>
</dbReference>
<reference evidence="3 4" key="1">
    <citation type="submission" date="2016-10" db="EMBL/GenBank/DDBJ databases">
        <authorList>
            <person name="de Groot N.N."/>
        </authorList>
    </citation>
    <scope>NUCLEOTIDE SEQUENCE [LARGE SCALE GENOMIC DNA]</scope>
    <source>
        <strain evidence="3 4">RK1</strain>
    </source>
</reference>
<keyword evidence="4" id="KW-1185">Reference proteome</keyword>
<dbReference type="Proteomes" id="UP000198670">
    <property type="component" value="Unassembled WGS sequence"/>
</dbReference>
<protein>
    <submittedName>
        <fullName evidence="3">Peptidase family M23</fullName>
    </submittedName>
</protein>
<dbReference type="SUPFAM" id="SSF51261">
    <property type="entry name" value="Duplicated hybrid motif"/>
    <property type="match status" value="1"/>
</dbReference>
<evidence type="ECO:0000256" key="1">
    <source>
        <dbReference type="SAM" id="Phobius"/>
    </source>
</evidence>
<sequence length="174" mass="19287">MKKTERSADQRNILTIPSLVFGWLLLVPFMLYGQVIDYSPPLDKLKVTSPFGYRIHPINGKASHHNGADFAARSDPVFNVLDGRVKATGKHKALGKYVRVLHGDVETIYGHLSRILVSPGDTVTVGQPIGITGATGRVTGEHLHFSVKFKGRYLDPLKFLDSLREQSDKPLNIE</sequence>
<dbReference type="CDD" id="cd12797">
    <property type="entry name" value="M23_peptidase"/>
    <property type="match status" value="1"/>
</dbReference>
<proteinExistence type="predicted"/>
<name>A0A1I3DTX4_9SPHI</name>
<organism evidence="3 4">
    <name type="scientific">Parapedobacter indicus</name>
    <dbReference type="NCBI Taxonomy" id="1477437"/>
    <lineage>
        <taxon>Bacteria</taxon>
        <taxon>Pseudomonadati</taxon>
        <taxon>Bacteroidota</taxon>
        <taxon>Sphingobacteriia</taxon>
        <taxon>Sphingobacteriales</taxon>
        <taxon>Sphingobacteriaceae</taxon>
        <taxon>Parapedobacter</taxon>
    </lineage>
</organism>
<keyword evidence="1" id="KW-0472">Membrane</keyword>
<gene>
    <name evidence="3" type="ORF">SAMN05444682_101636</name>
</gene>
<evidence type="ECO:0000259" key="2">
    <source>
        <dbReference type="Pfam" id="PF01551"/>
    </source>
</evidence>
<accession>A0A1I3DTX4</accession>
<dbReference type="Pfam" id="PF01551">
    <property type="entry name" value="Peptidase_M23"/>
    <property type="match status" value="1"/>
</dbReference>
<dbReference type="GO" id="GO:0004222">
    <property type="term" value="F:metalloendopeptidase activity"/>
    <property type="evidence" value="ECO:0007669"/>
    <property type="project" value="TreeGrafter"/>
</dbReference>
<dbReference type="PANTHER" id="PTHR21666">
    <property type="entry name" value="PEPTIDASE-RELATED"/>
    <property type="match status" value="1"/>
</dbReference>
<dbReference type="PANTHER" id="PTHR21666:SF270">
    <property type="entry name" value="MUREIN HYDROLASE ACTIVATOR ENVC"/>
    <property type="match status" value="1"/>
</dbReference>
<dbReference type="EMBL" id="FOQO01000001">
    <property type="protein sequence ID" value="SFH90172.1"/>
    <property type="molecule type" value="Genomic_DNA"/>
</dbReference>
<evidence type="ECO:0000313" key="3">
    <source>
        <dbReference type="EMBL" id="SFH90172.1"/>
    </source>
</evidence>
<dbReference type="OrthoDB" id="9810477at2"/>
<dbReference type="InterPro" id="IPR011055">
    <property type="entry name" value="Dup_hybrid_motif"/>
</dbReference>
<feature type="domain" description="M23ase beta-sheet core" evidence="2">
    <location>
        <begin position="64"/>
        <end position="156"/>
    </location>
</feature>
<dbReference type="InterPro" id="IPR050570">
    <property type="entry name" value="Cell_wall_metabolism_enzyme"/>
</dbReference>
<keyword evidence="1" id="KW-1133">Transmembrane helix</keyword>
<feature type="transmembrane region" description="Helical" evidence="1">
    <location>
        <begin position="12"/>
        <end position="32"/>
    </location>
</feature>
<dbReference type="InterPro" id="IPR016047">
    <property type="entry name" value="M23ase_b-sheet_dom"/>
</dbReference>